<comment type="caution">
    <text evidence="2">The sequence shown here is derived from an EMBL/GenBank/DDBJ whole genome shotgun (WGS) entry which is preliminary data.</text>
</comment>
<protein>
    <submittedName>
        <fullName evidence="2">Uncharacterized protein</fullName>
    </submittedName>
</protein>
<accession>A0ABW0VBA2</accession>
<proteinExistence type="predicted"/>
<evidence type="ECO:0000313" key="3">
    <source>
        <dbReference type="Proteomes" id="UP001596066"/>
    </source>
</evidence>
<evidence type="ECO:0000313" key="2">
    <source>
        <dbReference type="EMBL" id="MFC5643117.1"/>
    </source>
</evidence>
<organism evidence="2 3">
    <name type="scientific">Kitasatospora cinereorecta</name>
    <dbReference type="NCBI Taxonomy" id="285560"/>
    <lineage>
        <taxon>Bacteria</taxon>
        <taxon>Bacillati</taxon>
        <taxon>Actinomycetota</taxon>
        <taxon>Actinomycetes</taxon>
        <taxon>Kitasatosporales</taxon>
        <taxon>Streptomycetaceae</taxon>
        <taxon>Kitasatospora</taxon>
    </lineage>
</organism>
<gene>
    <name evidence="2" type="ORF">ACFPZF_17345</name>
</gene>
<dbReference type="RefSeq" id="WP_380198494.1">
    <property type="nucleotide sequence ID" value="NZ_JBHSOC010000027.1"/>
</dbReference>
<dbReference type="Proteomes" id="UP001596066">
    <property type="component" value="Unassembled WGS sequence"/>
</dbReference>
<sequence length="237" mass="25615">MEETKPAEPDGVPARVPPRYKELVEQWGPAVGVEEARTRWGKLVAAAETGTVTLIAMDTTASLGYPTWAALAPLDKVADPGRCPVWPLTSARPKLADVVLAATRFPDGAPQILTRHRRPVVALVAALTLVDLPPDGERIDVDAFLRSGGTITLEYDYGHPGSTTPDGDVDQEPIPERYIAHAKEADGSEIGQGEGDSLAEALLRLWRPPAHVYSDEPPFDPWGSRPDSDLPESTVRF</sequence>
<reference evidence="3" key="1">
    <citation type="journal article" date="2019" name="Int. J. Syst. Evol. Microbiol.">
        <title>The Global Catalogue of Microorganisms (GCM) 10K type strain sequencing project: providing services to taxonomists for standard genome sequencing and annotation.</title>
        <authorList>
            <consortium name="The Broad Institute Genomics Platform"/>
            <consortium name="The Broad Institute Genome Sequencing Center for Infectious Disease"/>
            <person name="Wu L."/>
            <person name="Ma J."/>
        </authorList>
    </citation>
    <scope>NUCLEOTIDE SEQUENCE [LARGE SCALE GENOMIC DNA]</scope>
    <source>
        <strain evidence="3">CGMCC 4.1622</strain>
    </source>
</reference>
<name>A0ABW0VBA2_9ACTN</name>
<keyword evidence="3" id="KW-1185">Reference proteome</keyword>
<feature type="region of interest" description="Disordered" evidence="1">
    <location>
        <begin position="213"/>
        <end position="237"/>
    </location>
</feature>
<dbReference type="EMBL" id="JBHSOC010000027">
    <property type="protein sequence ID" value="MFC5643117.1"/>
    <property type="molecule type" value="Genomic_DNA"/>
</dbReference>
<evidence type="ECO:0000256" key="1">
    <source>
        <dbReference type="SAM" id="MobiDB-lite"/>
    </source>
</evidence>